<sequence>METNQIIEEQNITASKESATSFRTEFEQIVEDKNSGTIDTSTAISKMKQLRDNVNNSLFTEENIQLFSQLGLTLHKGHLFV</sequence>
<gene>
    <name evidence="1" type="ORF">G0Q07_01225</name>
</gene>
<dbReference type="EMBL" id="CP048409">
    <property type="protein sequence ID" value="QIA06433.1"/>
    <property type="molecule type" value="Genomic_DNA"/>
</dbReference>
<proteinExistence type="predicted"/>
<keyword evidence="2" id="KW-1185">Reference proteome</keyword>
<evidence type="ECO:0000313" key="2">
    <source>
        <dbReference type="Proteomes" id="UP000474630"/>
    </source>
</evidence>
<dbReference type="AlphaFoldDB" id="A0A6C0RAG5"/>
<dbReference type="KEGG" id="drc:G0Q07_01225"/>
<dbReference type="Proteomes" id="UP000474630">
    <property type="component" value="Chromosome"/>
</dbReference>
<accession>A0A6C0RAG5</accession>
<organism evidence="1 2">
    <name type="scientific">Draconibacterium halophilum</name>
    <dbReference type="NCBI Taxonomy" id="2706887"/>
    <lineage>
        <taxon>Bacteria</taxon>
        <taxon>Pseudomonadati</taxon>
        <taxon>Bacteroidota</taxon>
        <taxon>Bacteroidia</taxon>
        <taxon>Marinilabiliales</taxon>
        <taxon>Prolixibacteraceae</taxon>
        <taxon>Draconibacterium</taxon>
    </lineage>
</organism>
<name>A0A6C0RAG5_9BACT</name>
<evidence type="ECO:0000313" key="1">
    <source>
        <dbReference type="EMBL" id="QIA06433.1"/>
    </source>
</evidence>
<reference evidence="1 2" key="1">
    <citation type="submission" date="2020-02" db="EMBL/GenBank/DDBJ databases">
        <title>Genome sequencing for Draconibacterium sp. strain M1.</title>
        <authorList>
            <person name="Park S.-J."/>
        </authorList>
    </citation>
    <scope>NUCLEOTIDE SEQUENCE [LARGE SCALE GENOMIC DNA]</scope>
    <source>
        <strain evidence="1 2">M1</strain>
    </source>
</reference>
<dbReference type="RefSeq" id="WP_163344366.1">
    <property type="nucleotide sequence ID" value="NZ_CP048409.1"/>
</dbReference>
<protein>
    <submittedName>
        <fullName evidence="1">Uncharacterized protein</fullName>
    </submittedName>
</protein>